<proteinExistence type="predicted"/>
<protein>
    <submittedName>
        <fullName evidence="1">Uncharacterized protein</fullName>
    </submittedName>
</protein>
<accession>D7DB51</accession>
<evidence type="ECO:0000313" key="1">
    <source>
        <dbReference type="EMBL" id="ADI31398.1"/>
    </source>
</evidence>
<reference evidence="1 2" key="2">
    <citation type="journal article" date="2011" name="Stand. Genomic Sci.">
        <title>Complete genome sequence of Staphylothermus hellenicus P8.</title>
        <authorList>
            <person name="Anderson I."/>
            <person name="Wirth R."/>
            <person name="Lucas S."/>
            <person name="Copeland A."/>
            <person name="Lapidus A."/>
            <person name="Cheng J.F."/>
            <person name="Goodwin L."/>
            <person name="Pitluck S."/>
            <person name="Davenport K."/>
            <person name="Detter J.C."/>
            <person name="Han C."/>
            <person name="Tapia R."/>
            <person name="Land M."/>
            <person name="Hauser L."/>
            <person name="Pati A."/>
            <person name="Mikhailova N."/>
            <person name="Woyke T."/>
            <person name="Klenk H.P."/>
            <person name="Kyrpides N."/>
            <person name="Ivanova N."/>
        </authorList>
    </citation>
    <scope>NUCLEOTIDE SEQUENCE [LARGE SCALE GENOMIC DNA]</scope>
    <source>
        <strain evidence="2">DSM 12710 / JCM 10830 / BK20S6-10-b1 / P8</strain>
    </source>
</reference>
<dbReference type="EMBL" id="CP002051">
    <property type="protein sequence ID" value="ADI31398.1"/>
    <property type="molecule type" value="Genomic_DNA"/>
</dbReference>
<reference evidence="2" key="1">
    <citation type="submission" date="2010-05" db="EMBL/GenBank/DDBJ databases">
        <title>Complete sequence of Staphylothermus hellenicus DSM 12710.</title>
        <authorList>
            <consortium name="US DOE Joint Genome Institute"/>
            <person name="Lucas S."/>
            <person name="Copeland A."/>
            <person name="Lapidus A."/>
            <person name="Cheng J.-F."/>
            <person name="Bruce D."/>
            <person name="Goodwin L."/>
            <person name="Pitluck S."/>
            <person name="Davenport K."/>
            <person name="Detter J.C."/>
            <person name="Han C."/>
            <person name="Tapia R."/>
            <person name="Larimer F."/>
            <person name="Land M."/>
            <person name="Hauser L."/>
            <person name="Kyrpides N."/>
            <person name="Mikhailova N."/>
            <person name="Anderson I.J."/>
            <person name="Woyke T."/>
        </authorList>
    </citation>
    <scope>NUCLEOTIDE SEQUENCE [LARGE SCALE GENOMIC DNA]</scope>
    <source>
        <strain evidence="2">DSM 12710 / JCM 10830 / BK20S6-10-b1 / P8</strain>
    </source>
</reference>
<dbReference type="HOGENOM" id="CLU_161775_0_0_2"/>
<dbReference type="OrthoDB" id="45678at2157"/>
<sequence>MPRCPYYLNGLCYSPKTIEKYGSPSDEPVSLGYCLSDNYNECPYYTARSGEELYKYMGVEESANIYLPIHIIPCNYNSECPFFEVKQIDENVCVARCTYLDKYITRSSVEKCIKYWDKCPFYRMASEKAAHSLSKY</sequence>
<dbReference type="Proteomes" id="UP000002573">
    <property type="component" value="Chromosome"/>
</dbReference>
<organism evidence="1 2">
    <name type="scientific">Staphylothermus hellenicus (strain DSM 12710 / JCM 10830 / BK20S6-10-b1 / P8)</name>
    <dbReference type="NCBI Taxonomy" id="591019"/>
    <lineage>
        <taxon>Archaea</taxon>
        <taxon>Thermoproteota</taxon>
        <taxon>Thermoprotei</taxon>
        <taxon>Desulfurococcales</taxon>
        <taxon>Desulfurococcaceae</taxon>
        <taxon>Staphylothermus</taxon>
    </lineage>
</organism>
<dbReference type="eggNOG" id="arCOG06043">
    <property type="taxonomic scope" value="Archaea"/>
</dbReference>
<gene>
    <name evidence="1" type="ordered locus">Shell_0259</name>
</gene>
<dbReference type="KEGG" id="shc:Shell_0259"/>
<name>D7DB51_STAHD</name>
<evidence type="ECO:0000313" key="2">
    <source>
        <dbReference type="Proteomes" id="UP000002573"/>
    </source>
</evidence>
<dbReference type="AlphaFoldDB" id="D7DB51"/>
<keyword evidence="2" id="KW-1185">Reference proteome</keyword>